<comment type="subcellular location">
    <subcellularLocation>
        <location evidence="11">Cell membrane</location>
        <topology evidence="11">Peripheral membrane protein</topology>
    </subcellularLocation>
    <subcellularLocation>
        <location evidence="2">Membrane</location>
    </subcellularLocation>
</comment>
<accession>A0ABV2AWN6</accession>
<feature type="binding site" evidence="11">
    <location>
        <position position="170"/>
    </location>
    <ligand>
        <name>substrate</name>
    </ligand>
</feature>
<evidence type="ECO:0000256" key="9">
    <source>
        <dbReference type="ARBA" id="ARBA00023136"/>
    </source>
</evidence>
<feature type="binding site" evidence="11">
    <location>
        <position position="294"/>
    </location>
    <ligand>
        <name>FMN</name>
        <dbReference type="ChEBI" id="CHEBI:58210"/>
    </ligand>
</feature>
<dbReference type="NCBIfam" id="NF003645">
    <property type="entry name" value="PRK05286.1-2"/>
    <property type="match status" value="1"/>
</dbReference>
<keyword evidence="6 11" id="KW-0288">FMN</keyword>
<dbReference type="NCBIfam" id="NF003652">
    <property type="entry name" value="PRK05286.2-5"/>
    <property type="match status" value="1"/>
</dbReference>
<dbReference type="GO" id="GO:1990663">
    <property type="term" value="F:dihydroorotate dehydrogenase (fumarate) activity"/>
    <property type="evidence" value="ECO:0007669"/>
    <property type="project" value="UniProtKB-EC"/>
</dbReference>
<feature type="binding site" evidence="11">
    <location>
        <position position="243"/>
    </location>
    <ligand>
        <name>FMN</name>
        <dbReference type="ChEBI" id="CHEBI:58210"/>
    </ligand>
</feature>
<feature type="binding site" evidence="11">
    <location>
        <position position="64"/>
    </location>
    <ligand>
        <name>substrate</name>
    </ligand>
</feature>
<dbReference type="CDD" id="cd04738">
    <property type="entry name" value="DHOD_2_like"/>
    <property type="match status" value="1"/>
</dbReference>
<feature type="binding site" evidence="11">
    <location>
        <begin position="60"/>
        <end position="64"/>
    </location>
    <ligand>
        <name>FMN</name>
        <dbReference type="ChEBI" id="CHEBI:58210"/>
    </ligand>
</feature>
<comment type="function">
    <text evidence="1 11">Catalyzes the conversion of dihydroorotate to orotate with quinone as electron acceptor.</text>
</comment>
<dbReference type="InterPro" id="IPR005719">
    <property type="entry name" value="Dihydroorotate_DH_2"/>
</dbReference>
<feature type="active site" description="Nucleophile" evidence="11">
    <location>
        <position position="173"/>
    </location>
</feature>
<dbReference type="NCBIfam" id="NF003646">
    <property type="entry name" value="PRK05286.1-4"/>
    <property type="match status" value="1"/>
</dbReference>
<dbReference type="Pfam" id="PF01180">
    <property type="entry name" value="DHO_dh"/>
    <property type="match status" value="1"/>
</dbReference>
<evidence type="ECO:0000256" key="7">
    <source>
        <dbReference type="ARBA" id="ARBA00022975"/>
    </source>
</evidence>
<evidence type="ECO:0000259" key="12">
    <source>
        <dbReference type="Pfam" id="PF01180"/>
    </source>
</evidence>
<evidence type="ECO:0000256" key="6">
    <source>
        <dbReference type="ARBA" id="ARBA00022643"/>
    </source>
</evidence>
<evidence type="ECO:0000313" key="14">
    <source>
        <dbReference type="Proteomes" id="UP001460888"/>
    </source>
</evidence>
<evidence type="ECO:0000256" key="2">
    <source>
        <dbReference type="ARBA" id="ARBA00004370"/>
    </source>
</evidence>
<dbReference type="RefSeq" id="WP_353108294.1">
    <property type="nucleotide sequence ID" value="NZ_APND01000001.1"/>
</dbReference>
<organism evidence="13 14">
    <name type="scientific">Salinisphaera dokdonensis CL-ES53</name>
    <dbReference type="NCBI Taxonomy" id="1304272"/>
    <lineage>
        <taxon>Bacteria</taxon>
        <taxon>Pseudomonadati</taxon>
        <taxon>Pseudomonadota</taxon>
        <taxon>Gammaproteobacteria</taxon>
        <taxon>Salinisphaerales</taxon>
        <taxon>Salinisphaeraceae</taxon>
        <taxon>Salinisphaera</taxon>
    </lineage>
</organism>
<comment type="pathway">
    <text evidence="3 11">Pyrimidine metabolism; UMP biosynthesis via de novo pathway; orotate from (S)-dihydroorotate (quinone route): step 1/1.</text>
</comment>
<evidence type="ECO:0000256" key="4">
    <source>
        <dbReference type="ARBA" id="ARBA00005359"/>
    </source>
</evidence>
<gene>
    <name evidence="11" type="primary">pyrD</name>
    <name evidence="13" type="ORF">SADO_00335</name>
</gene>
<dbReference type="InterPro" id="IPR001295">
    <property type="entry name" value="Dihydroorotate_DH_CS"/>
</dbReference>
<feature type="binding site" evidence="11">
    <location>
        <begin position="109"/>
        <end position="113"/>
    </location>
    <ligand>
        <name>substrate</name>
    </ligand>
</feature>
<evidence type="ECO:0000256" key="11">
    <source>
        <dbReference type="HAMAP-Rule" id="MF_00225"/>
    </source>
</evidence>
<comment type="caution">
    <text evidence="13">The sequence shown here is derived from an EMBL/GenBank/DDBJ whole genome shotgun (WGS) entry which is preliminary data.</text>
</comment>
<keyword evidence="11" id="KW-1003">Cell membrane</keyword>
<evidence type="ECO:0000256" key="10">
    <source>
        <dbReference type="ARBA" id="ARBA00048639"/>
    </source>
</evidence>
<dbReference type="EC" id="1.3.5.2" evidence="11"/>
<name>A0ABV2AWN6_9GAMM</name>
<feature type="binding site" evidence="11">
    <location>
        <begin position="315"/>
        <end position="316"/>
    </location>
    <ligand>
        <name>FMN</name>
        <dbReference type="ChEBI" id="CHEBI:58210"/>
    </ligand>
</feature>
<reference evidence="13 14" key="1">
    <citation type="submission" date="2013-03" db="EMBL/GenBank/DDBJ databases">
        <title>Salinisphaera dokdonensis CL-ES53 Genome Sequencing.</title>
        <authorList>
            <person name="Li C."/>
            <person name="Lai Q."/>
            <person name="Shao Z."/>
        </authorList>
    </citation>
    <scope>NUCLEOTIDE SEQUENCE [LARGE SCALE GENOMIC DNA]</scope>
    <source>
        <strain evidence="13 14">CL-ES53</strain>
    </source>
</reference>
<feature type="binding site" evidence="11">
    <location>
        <begin position="244"/>
        <end position="245"/>
    </location>
    <ligand>
        <name>substrate</name>
    </ligand>
</feature>
<keyword evidence="9 11" id="KW-0472">Membrane</keyword>
<dbReference type="PROSITE" id="PS00911">
    <property type="entry name" value="DHODEHASE_1"/>
    <property type="match status" value="1"/>
</dbReference>
<dbReference type="NCBIfam" id="TIGR01036">
    <property type="entry name" value="pyrD_sub2"/>
    <property type="match status" value="1"/>
</dbReference>
<feature type="binding site" evidence="11">
    <location>
        <position position="137"/>
    </location>
    <ligand>
        <name>FMN</name>
        <dbReference type="ChEBI" id="CHEBI:58210"/>
    </ligand>
</feature>
<comment type="catalytic activity">
    <reaction evidence="10 11">
        <text>(S)-dihydroorotate + a quinone = orotate + a quinol</text>
        <dbReference type="Rhea" id="RHEA:30187"/>
        <dbReference type="ChEBI" id="CHEBI:24646"/>
        <dbReference type="ChEBI" id="CHEBI:30839"/>
        <dbReference type="ChEBI" id="CHEBI:30864"/>
        <dbReference type="ChEBI" id="CHEBI:132124"/>
        <dbReference type="EC" id="1.3.5.2"/>
    </reaction>
</comment>
<feature type="binding site" evidence="11">
    <location>
        <position position="170"/>
    </location>
    <ligand>
        <name>FMN</name>
        <dbReference type="ChEBI" id="CHEBI:58210"/>
    </ligand>
</feature>
<dbReference type="PANTHER" id="PTHR48109:SF4">
    <property type="entry name" value="DIHYDROOROTATE DEHYDROGENASE (QUINONE), MITOCHONDRIAL"/>
    <property type="match status" value="1"/>
</dbReference>
<dbReference type="Proteomes" id="UP001460888">
    <property type="component" value="Unassembled WGS sequence"/>
</dbReference>
<feature type="binding site" evidence="11">
    <location>
        <position position="265"/>
    </location>
    <ligand>
        <name>FMN</name>
        <dbReference type="ChEBI" id="CHEBI:58210"/>
    </ligand>
</feature>
<protein>
    <recommendedName>
        <fullName evidence="11">Dihydroorotate dehydrogenase (quinone)</fullName>
        <ecNumber evidence="11">1.3.5.2</ecNumber>
    </recommendedName>
    <alternativeName>
        <fullName evidence="11">DHOdehase</fullName>
        <shortName evidence="11">DHOD</shortName>
        <shortName evidence="11">DHODase</shortName>
    </alternativeName>
    <alternativeName>
        <fullName evidence="11">Dihydroorotate oxidase</fullName>
    </alternativeName>
</protein>
<keyword evidence="14" id="KW-1185">Reference proteome</keyword>
<feature type="binding site" evidence="11">
    <location>
        <position position="175"/>
    </location>
    <ligand>
        <name>substrate</name>
    </ligand>
</feature>
<comment type="subunit">
    <text evidence="11">Monomer.</text>
</comment>
<evidence type="ECO:0000256" key="3">
    <source>
        <dbReference type="ARBA" id="ARBA00005161"/>
    </source>
</evidence>
<evidence type="ECO:0000313" key="13">
    <source>
        <dbReference type="EMBL" id="MES1927657.1"/>
    </source>
</evidence>
<comment type="cofactor">
    <cofactor evidence="11">
        <name>FMN</name>
        <dbReference type="ChEBI" id="CHEBI:58210"/>
    </cofactor>
    <text evidence="11">Binds 1 FMN per subunit.</text>
</comment>
<proteinExistence type="inferred from homology"/>
<dbReference type="InterPro" id="IPR005720">
    <property type="entry name" value="Dihydroorotate_DH_cat"/>
</dbReference>
<dbReference type="PANTHER" id="PTHR48109">
    <property type="entry name" value="DIHYDROOROTATE DEHYDROGENASE (QUINONE), MITOCHONDRIAL-RELATED"/>
    <property type="match status" value="1"/>
</dbReference>
<evidence type="ECO:0000256" key="8">
    <source>
        <dbReference type="ARBA" id="ARBA00023002"/>
    </source>
</evidence>
<dbReference type="SUPFAM" id="SSF51395">
    <property type="entry name" value="FMN-linked oxidoreductases"/>
    <property type="match status" value="1"/>
</dbReference>
<dbReference type="PROSITE" id="PS00912">
    <property type="entry name" value="DHODEHASE_2"/>
    <property type="match status" value="1"/>
</dbReference>
<dbReference type="Gene3D" id="3.20.20.70">
    <property type="entry name" value="Aldolase class I"/>
    <property type="match status" value="1"/>
</dbReference>
<feature type="binding site" evidence="11">
    <location>
        <position position="215"/>
    </location>
    <ligand>
        <name>FMN</name>
        <dbReference type="ChEBI" id="CHEBI:58210"/>
    </ligand>
</feature>
<keyword evidence="7 11" id="KW-0665">Pyrimidine biosynthesis</keyword>
<evidence type="ECO:0000256" key="1">
    <source>
        <dbReference type="ARBA" id="ARBA00003125"/>
    </source>
</evidence>
<sequence length="360" mass="38564">MYSFARDALFALEPETAHDVTLRTLARTAPLARRLYGRHVPHAPVDLMGMQLPNPIGLAAGLDKDGRCIDGLAALGFGFVEIGTVTPEPQAGNDRPRLFRLPEQRALLNRMGFNNDGVEALVARVKASKRAGALGINIGKNAATPADKATDDYLVALRAVYEFASYVTINISSPNTQGLRDMQGRDSLDELLGLLRAERDRLADQHDRYVPLAVKIAPDLDEEQLDAIADRLLHHGIDGVIATNTTISREGLAPRWWQEAGGLSGVPVRPASTRVIAALHARVGTKIPIIGVGGIQSARDATEKLEAGATALQIYTGLIYKGPALVRECAQAAALVRAGQRASALKDLVGTDRARASADR</sequence>
<feature type="domain" description="Dihydroorotate dehydrogenase catalytic" evidence="12">
    <location>
        <begin position="45"/>
        <end position="329"/>
    </location>
</feature>
<keyword evidence="8 11" id="KW-0560">Oxidoreductase</keyword>
<dbReference type="EMBL" id="APND01000001">
    <property type="protein sequence ID" value="MES1927657.1"/>
    <property type="molecule type" value="Genomic_DNA"/>
</dbReference>
<keyword evidence="5 11" id="KW-0285">Flavoprotein</keyword>
<evidence type="ECO:0000256" key="5">
    <source>
        <dbReference type="ARBA" id="ARBA00022630"/>
    </source>
</evidence>
<dbReference type="InterPro" id="IPR013785">
    <property type="entry name" value="Aldolase_TIM"/>
</dbReference>
<dbReference type="InterPro" id="IPR050074">
    <property type="entry name" value="DHO_dehydrogenase"/>
</dbReference>
<dbReference type="HAMAP" id="MF_00225">
    <property type="entry name" value="DHO_dh_type2"/>
    <property type="match status" value="1"/>
</dbReference>
<dbReference type="NCBIfam" id="NF003644">
    <property type="entry name" value="PRK05286.1-1"/>
    <property type="match status" value="1"/>
</dbReference>
<feature type="binding site" evidence="11">
    <location>
        <position position="84"/>
    </location>
    <ligand>
        <name>FMN</name>
        <dbReference type="ChEBI" id="CHEBI:58210"/>
    </ligand>
</feature>
<comment type="similarity">
    <text evidence="4 11">Belongs to the dihydroorotate dehydrogenase family. Type 2 subfamily.</text>
</comment>